<sequence length="172" mass="19766">MTGNLFFSPNHVVKVGTEDTTVSNVQIPADEADEKPLWILLDTTRPINPFIWQERIPYEFQQLTDEDKAISFMTDEFFYGIRGRGNMGYGFWQMAFASKQDLTTENFNDLYDRMCSQKNDAGRPLRIKPSILLVGMKNREQAFNIAKAQTLDNMKPNPNYGLVEVIVTPFLD</sequence>
<evidence type="ECO:0000313" key="3">
    <source>
        <dbReference type="Proteomes" id="UP000254103"/>
    </source>
</evidence>
<feature type="domain" description="Bacteriophage Mu GpT" evidence="1">
    <location>
        <begin position="3"/>
        <end position="171"/>
    </location>
</feature>
<proteinExistence type="predicted"/>
<evidence type="ECO:0000259" key="1">
    <source>
        <dbReference type="Pfam" id="PF10124"/>
    </source>
</evidence>
<evidence type="ECO:0000313" key="2">
    <source>
        <dbReference type="EMBL" id="STT96846.1"/>
    </source>
</evidence>
<dbReference type="EMBL" id="UGLJ01000002">
    <property type="protein sequence ID" value="STT96846.1"/>
    <property type="molecule type" value="Genomic_DNA"/>
</dbReference>
<reference evidence="2 3" key="1">
    <citation type="submission" date="2018-06" db="EMBL/GenBank/DDBJ databases">
        <authorList>
            <consortium name="Pathogen Informatics"/>
            <person name="Doyle S."/>
        </authorList>
    </citation>
    <scope>NUCLEOTIDE SEQUENCE [LARGE SCALE GENOMIC DNA]</scope>
    <source>
        <strain evidence="2 3">NCTC5052</strain>
    </source>
</reference>
<organism evidence="2 3">
    <name type="scientific">Klebsiella pneumoniae</name>
    <dbReference type="NCBI Taxonomy" id="573"/>
    <lineage>
        <taxon>Bacteria</taxon>
        <taxon>Pseudomonadati</taxon>
        <taxon>Pseudomonadota</taxon>
        <taxon>Gammaproteobacteria</taxon>
        <taxon>Enterobacterales</taxon>
        <taxon>Enterobacteriaceae</taxon>
        <taxon>Klebsiella/Raoultella group</taxon>
        <taxon>Klebsiella</taxon>
        <taxon>Klebsiella pneumoniae complex</taxon>
    </lineage>
</organism>
<dbReference type="InterPro" id="IPR018774">
    <property type="entry name" value="Phage_Mu_GpT"/>
</dbReference>
<accession>A0A377YB65</accession>
<dbReference type="Proteomes" id="UP000254103">
    <property type="component" value="Unassembled WGS sequence"/>
</dbReference>
<dbReference type="Pfam" id="PF10124">
    <property type="entry name" value="Mu-like_gpT"/>
    <property type="match status" value="1"/>
</dbReference>
<name>A0A377YB65_KLEPN</name>
<dbReference type="AlphaFoldDB" id="A0A377YB65"/>
<protein>
    <submittedName>
        <fullName evidence="2">Mu-like prophage major head subunit gpT</fullName>
    </submittedName>
</protein>
<gene>
    <name evidence="2" type="ORF">NCTC5052_05408</name>
</gene>